<proteinExistence type="predicted"/>
<keyword evidence="3" id="KW-1185">Reference proteome</keyword>
<evidence type="ECO:0000259" key="1">
    <source>
        <dbReference type="Pfam" id="PF06985"/>
    </source>
</evidence>
<dbReference type="Proteomes" id="UP000293823">
    <property type="component" value="Unassembled WGS sequence"/>
</dbReference>
<accession>A0A4Q4QQD2</accession>
<dbReference type="InterPro" id="IPR010730">
    <property type="entry name" value="HET"/>
</dbReference>
<dbReference type="EMBL" id="PEJP01000052">
    <property type="protein sequence ID" value="RYO45689.1"/>
    <property type="molecule type" value="Genomic_DNA"/>
</dbReference>
<reference evidence="3" key="1">
    <citation type="journal article" date="2019" name="bioRxiv">
        <title>Genomics, evolutionary history and diagnostics of the Alternaria alternata species group including apple and Asian pear pathotypes.</title>
        <authorList>
            <person name="Armitage A.D."/>
            <person name="Cockerton H.M."/>
            <person name="Sreenivasaprasad S."/>
            <person name="Woodhall J.W."/>
            <person name="Lane C.R."/>
            <person name="Harrison R.J."/>
            <person name="Clarkson J.P."/>
        </authorList>
    </citation>
    <scope>NUCLEOTIDE SEQUENCE [LARGE SCALE GENOMIC DNA]</scope>
    <source>
        <strain evidence="3">RGR 97.0016</strain>
    </source>
</reference>
<evidence type="ECO:0000313" key="3">
    <source>
        <dbReference type="Proteomes" id="UP000293823"/>
    </source>
</evidence>
<dbReference type="Pfam" id="PF26639">
    <property type="entry name" value="Het-6_barrel"/>
    <property type="match status" value="1"/>
</dbReference>
<feature type="domain" description="Heterokaryon incompatibility" evidence="1">
    <location>
        <begin position="46"/>
        <end position="199"/>
    </location>
</feature>
<gene>
    <name evidence="2" type="ORF">AA0113_g10325</name>
</gene>
<comment type="caution">
    <text evidence="2">The sequence shown here is derived from an EMBL/GenBank/DDBJ whole genome shotgun (WGS) entry which is preliminary data.</text>
</comment>
<dbReference type="Pfam" id="PF06985">
    <property type="entry name" value="HET"/>
    <property type="match status" value="1"/>
</dbReference>
<name>A0A4Q4QQD2_9PLEO</name>
<dbReference type="AlphaFoldDB" id="A0A4Q4QQD2"/>
<sequence length="667" mass="76520">MVNSPIYPHELTGRTIRLLTVEPGDPGTPLHCNLTETYLDTTPSSYYALSYCWDANRSPVQIICNSHPLLVTPNLHSVLLEYRRRATRIPLWVDAICIDQSNITERTSQVRMMDQIYSEAECVVVWLGEAEAPDEMALWVLKELHLPWADSTDMPVMETGERALVLDEYYATHVPQAYWNALAAFLLRPWFSRIWVVQELLLARQVSIWCGSRTIDDFPVLETAARLSQMISCIRMLHAGVKAMAWKDEDAQQAAEKKLGNAHVLFMIKYIRERAMGGTLSLFAMTRWFDATDRRDKIFALVSLTSDIDRSFVDYSRSYEEVIKELNLMFLDGRIGSMGCVLDIWSFITRAEEEDITQPSWVVDLLKVLESKYTAMMTAYATYEKSMIERTPELQFVERDGKEVIDIRGTVFDTITHVIRFPTVRDAVGATQLSFEAKNAHGYLDWIQRVTDLIAPSGDLTKPSYSSESSNIYQCGGYIFDAFWRTLCCNRQAVEPIEPPADFLSYDAFIELLRLVRWRYEIRFKKWLYLGIAMAPYSALVYRLRRNKLLLPATLLALPTIVRVCHRAWESFWYGMRVYYEAQQKDFQIMHLQWTMGRQFGLTRLGMIGMLPISAKVGDSVGFFAGNRVPFVLRKSEGGYKIVGDAYLHGVMNGEGEKSEGEMLTIV</sequence>
<dbReference type="PANTHER" id="PTHR24148">
    <property type="entry name" value="ANKYRIN REPEAT DOMAIN-CONTAINING PROTEIN 39 HOMOLOG-RELATED"/>
    <property type="match status" value="1"/>
</dbReference>
<evidence type="ECO:0000313" key="2">
    <source>
        <dbReference type="EMBL" id="RYO45689.1"/>
    </source>
</evidence>
<protein>
    <recommendedName>
        <fullName evidence="1">Heterokaryon incompatibility domain-containing protein</fullName>
    </recommendedName>
</protein>
<dbReference type="InterPro" id="IPR052895">
    <property type="entry name" value="HetReg/Transcr_Mod"/>
</dbReference>
<dbReference type="OrthoDB" id="2157530at2759"/>
<dbReference type="PANTHER" id="PTHR24148:SF64">
    <property type="entry name" value="HETEROKARYON INCOMPATIBILITY DOMAIN-CONTAINING PROTEIN"/>
    <property type="match status" value="1"/>
</dbReference>
<organism evidence="2 3">
    <name type="scientific">Alternaria arborescens</name>
    <dbReference type="NCBI Taxonomy" id="156630"/>
    <lineage>
        <taxon>Eukaryota</taxon>
        <taxon>Fungi</taxon>
        <taxon>Dikarya</taxon>
        <taxon>Ascomycota</taxon>
        <taxon>Pezizomycotina</taxon>
        <taxon>Dothideomycetes</taxon>
        <taxon>Pleosporomycetidae</taxon>
        <taxon>Pleosporales</taxon>
        <taxon>Pleosporineae</taxon>
        <taxon>Pleosporaceae</taxon>
        <taxon>Alternaria</taxon>
        <taxon>Alternaria sect. Alternaria</taxon>
    </lineage>
</organism>